<feature type="signal peptide" evidence="7">
    <location>
        <begin position="1"/>
        <end position="20"/>
    </location>
</feature>
<dbReference type="InterPro" id="IPR014718">
    <property type="entry name" value="GH-type_carb-bd"/>
</dbReference>
<evidence type="ECO:0000256" key="2">
    <source>
        <dbReference type="ARBA" id="ARBA00005001"/>
    </source>
</evidence>
<dbReference type="SUPFAM" id="SSF81296">
    <property type="entry name" value="E set domains"/>
    <property type="match status" value="1"/>
</dbReference>
<proteinExistence type="inferred from homology"/>
<keyword evidence="5 7" id="KW-0732">Signal</keyword>
<dbReference type="Pfam" id="PF04349">
    <property type="entry name" value="MdoG"/>
    <property type="match status" value="1"/>
</dbReference>
<dbReference type="InterPro" id="IPR014756">
    <property type="entry name" value="Ig_E-set"/>
</dbReference>
<dbReference type="InterPro" id="IPR011013">
    <property type="entry name" value="Gal_mutarotase_sf_dom"/>
</dbReference>
<dbReference type="Gene3D" id="2.60.40.10">
    <property type="entry name" value="Immunoglobulins"/>
    <property type="match status" value="1"/>
</dbReference>
<dbReference type="InterPro" id="IPR013783">
    <property type="entry name" value="Ig-like_fold"/>
</dbReference>
<dbReference type="GO" id="GO:0030246">
    <property type="term" value="F:carbohydrate binding"/>
    <property type="evidence" value="ECO:0007669"/>
    <property type="project" value="InterPro"/>
</dbReference>
<evidence type="ECO:0000313" key="10">
    <source>
        <dbReference type="Proteomes" id="UP000501534"/>
    </source>
</evidence>
<dbReference type="UniPathway" id="UPA00637"/>
<feature type="domain" description="Glucan biosynthesis periplasmic MdoG C-terminal" evidence="8">
    <location>
        <begin position="21"/>
        <end position="495"/>
    </location>
</feature>
<evidence type="ECO:0000256" key="1">
    <source>
        <dbReference type="ARBA" id="ARBA00004418"/>
    </source>
</evidence>
<dbReference type="FunFam" id="2.70.98.10:FF:000001">
    <property type="entry name" value="Glucans biosynthesis protein G"/>
    <property type="match status" value="1"/>
</dbReference>
<dbReference type="KEGG" id="uru:DSM104443_03356"/>
<dbReference type="SUPFAM" id="SSF74650">
    <property type="entry name" value="Galactose mutarotase-like"/>
    <property type="match status" value="1"/>
</dbReference>
<protein>
    <recommendedName>
        <fullName evidence="4">Glucans biosynthesis protein G</fullName>
    </recommendedName>
</protein>
<comment type="pathway">
    <text evidence="2">Glycan metabolism; osmoregulated periplasmic glucan (OPG) biosynthesis.</text>
</comment>
<dbReference type="PIRSF" id="PIRSF006281">
    <property type="entry name" value="MdoG"/>
    <property type="match status" value="1"/>
</dbReference>
<dbReference type="RefSeq" id="WP_171094336.1">
    <property type="nucleotide sequence ID" value="NZ_CP053069.1"/>
</dbReference>
<dbReference type="GO" id="GO:0030288">
    <property type="term" value="C:outer membrane-bounded periplasmic space"/>
    <property type="evidence" value="ECO:0007669"/>
    <property type="project" value="TreeGrafter"/>
</dbReference>
<dbReference type="Gene3D" id="2.70.98.10">
    <property type="match status" value="1"/>
</dbReference>
<organism evidence="9 10">
    <name type="scientific">Usitatibacter rugosus</name>
    <dbReference type="NCBI Taxonomy" id="2732067"/>
    <lineage>
        <taxon>Bacteria</taxon>
        <taxon>Pseudomonadati</taxon>
        <taxon>Pseudomonadota</taxon>
        <taxon>Betaproteobacteria</taxon>
        <taxon>Nitrosomonadales</taxon>
        <taxon>Usitatibacteraceae</taxon>
        <taxon>Usitatibacter</taxon>
    </lineage>
</organism>
<keyword evidence="6" id="KW-0574">Periplasm</keyword>
<dbReference type="EMBL" id="CP053069">
    <property type="protein sequence ID" value="QJR12271.1"/>
    <property type="molecule type" value="Genomic_DNA"/>
</dbReference>
<dbReference type="Proteomes" id="UP000501534">
    <property type="component" value="Chromosome"/>
</dbReference>
<dbReference type="InterPro" id="IPR007444">
    <property type="entry name" value="Glucan_biosyn_MdoG_C"/>
</dbReference>
<gene>
    <name evidence="9" type="primary">mdoG</name>
    <name evidence="9" type="ORF">DSM104443_03356</name>
</gene>
<evidence type="ECO:0000256" key="5">
    <source>
        <dbReference type="ARBA" id="ARBA00022729"/>
    </source>
</evidence>
<evidence type="ECO:0000259" key="8">
    <source>
        <dbReference type="Pfam" id="PF04349"/>
    </source>
</evidence>
<evidence type="ECO:0000313" key="9">
    <source>
        <dbReference type="EMBL" id="QJR12271.1"/>
    </source>
</evidence>
<dbReference type="GO" id="GO:0051274">
    <property type="term" value="P:beta-glucan biosynthetic process"/>
    <property type="evidence" value="ECO:0007669"/>
    <property type="project" value="TreeGrafter"/>
</dbReference>
<dbReference type="AlphaFoldDB" id="A0A6M4GYB2"/>
<dbReference type="InterPro" id="IPR014438">
    <property type="entry name" value="Glucan_biosyn_MdoG/MdoD"/>
</dbReference>
<name>A0A6M4GYB2_9PROT</name>
<sequence length="500" mass="56644">MRAVRWIAAALLAAPLAVLAFGFEDVDRRAAELAKKSYEPYKNDLPSALRNLTYDQYRDIRFNNEKALWRAEKLPFEVAFFHRGGQFMEPVRLYEISNGGAPREIVYTGERFDYGKNAIDRSKIGNIGFAGFRVHFNVNTPKYKDEVLVFLGASYFRALGKGQLYGLSARGLAVDTALASGEEFPRFTEFWLERPEPGAKELVFYGLLDSKSVAGAYRFTLKPGVDTAMNVKARLHPRRNVAKLGIAPLTSMYLFGENQRLATEDFRPEVHDSDGLSIQLGTGEWVWRPLVNPQRLLVTSFSATNPLGFGVQQRDRNFANYEDLESRYELRPSAWIKPLKPFGPGRVELVQIPAPYETNDNIVAYWIPREPTIAGRSAEFEYQILWQKDAPTRPPSSWVAQTRRGPGFVRRSEATLDFHIDFEGPALKKPTDKTKVEAVFTADANGEIVEQTTQRNPVIEGIRVSLRVKRLDASKPVELRGFLRDGESHSETWSYIVPPE</sequence>
<comment type="similarity">
    <text evidence="3">Belongs to the OpgD/OpgG family.</text>
</comment>
<reference evidence="9 10" key="1">
    <citation type="submission" date="2020-04" db="EMBL/GenBank/DDBJ databases">
        <title>Usitatibacter rugosus gen. nov., sp. nov. and Usitatibacter palustris sp. nov., novel members of Usitatibacteraceae fam. nov. within the order Nitrosomonadales isolated from soil.</title>
        <authorList>
            <person name="Huber K.J."/>
            <person name="Neumann-Schaal M."/>
            <person name="Geppert A."/>
            <person name="Luckner M."/>
            <person name="Wanner G."/>
            <person name="Overmann J."/>
        </authorList>
    </citation>
    <scope>NUCLEOTIDE SEQUENCE [LARGE SCALE GENOMIC DNA]</scope>
    <source>
        <strain evidence="9 10">0125_3</strain>
    </source>
</reference>
<feature type="chain" id="PRO_5026810841" description="Glucans biosynthesis protein G" evidence="7">
    <location>
        <begin position="21"/>
        <end position="500"/>
    </location>
</feature>
<accession>A0A6M4GYB2</accession>
<dbReference type="GO" id="GO:0003824">
    <property type="term" value="F:catalytic activity"/>
    <property type="evidence" value="ECO:0007669"/>
    <property type="project" value="InterPro"/>
</dbReference>
<evidence type="ECO:0000256" key="6">
    <source>
        <dbReference type="ARBA" id="ARBA00022764"/>
    </source>
</evidence>
<dbReference type="PANTHER" id="PTHR30504">
    <property type="entry name" value="GLUCANS BIOSYNTHESIS PROTEIN"/>
    <property type="match status" value="1"/>
</dbReference>
<keyword evidence="10" id="KW-1185">Reference proteome</keyword>
<evidence type="ECO:0000256" key="7">
    <source>
        <dbReference type="SAM" id="SignalP"/>
    </source>
</evidence>
<evidence type="ECO:0000256" key="4">
    <source>
        <dbReference type="ARBA" id="ARBA00015376"/>
    </source>
</evidence>
<dbReference type="PANTHER" id="PTHR30504:SF4">
    <property type="entry name" value="GLUCANS BIOSYNTHESIS PROTEIN G"/>
    <property type="match status" value="1"/>
</dbReference>
<evidence type="ECO:0000256" key="3">
    <source>
        <dbReference type="ARBA" id="ARBA00009284"/>
    </source>
</evidence>
<comment type="subcellular location">
    <subcellularLocation>
        <location evidence="1">Periplasm</location>
    </subcellularLocation>
</comment>